<comment type="subcellular location">
    <subcellularLocation>
        <location evidence="6">Cytoplasm</location>
    </subcellularLocation>
    <subcellularLocation>
        <location evidence="6">Nucleus</location>
    </subcellularLocation>
</comment>
<feature type="domain" description="ELP1 three-helical bundle" evidence="12">
    <location>
        <begin position="905"/>
        <end position="1074"/>
    </location>
</feature>
<keyword evidence="6" id="KW-0539">Nucleus</keyword>
<dbReference type="InterPro" id="IPR056167">
    <property type="entry name" value="A-sol_ELP1"/>
</dbReference>
<dbReference type="Gene3D" id="2.130.10.10">
    <property type="entry name" value="YVTN repeat-like/Quinoprotein amine dehydrogenase"/>
    <property type="match status" value="1"/>
</dbReference>
<feature type="region of interest" description="Disordered" evidence="7">
    <location>
        <begin position="944"/>
        <end position="967"/>
    </location>
</feature>
<evidence type="ECO:0000256" key="1">
    <source>
        <dbReference type="ARBA" id="ARBA00005043"/>
    </source>
</evidence>
<evidence type="ECO:0000256" key="6">
    <source>
        <dbReference type="PIRNR" id="PIRNR017233"/>
    </source>
</evidence>
<feature type="domain" description="ELP1 first N-terminal beta-propeller" evidence="8">
    <location>
        <begin position="103"/>
        <end position="236"/>
    </location>
</feature>
<dbReference type="GO" id="GO:0005829">
    <property type="term" value="C:cytosol"/>
    <property type="evidence" value="ECO:0007669"/>
    <property type="project" value="TreeGrafter"/>
</dbReference>
<dbReference type="AlphaFoldDB" id="A0AAV8UW44"/>
<keyword evidence="3 6" id="KW-0963">Cytoplasm</keyword>
<dbReference type="InterPro" id="IPR056166">
    <property type="entry name" value="TPR_ELP1"/>
</dbReference>
<feature type="domain" description="ELP1 N-terminal second beta-propeller" evidence="9">
    <location>
        <begin position="272"/>
        <end position="328"/>
    </location>
</feature>
<dbReference type="PANTHER" id="PTHR12747">
    <property type="entry name" value="ELONGATOR COMPLEX PROTEIN 1"/>
    <property type="match status" value="1"/>
</dbReference>
<feature type="domain" description="ELP1 first N-terminal beta-propeller" evidence="8">
    <location>
        <begin position="10"/>
        <end position="98"/>
    </location>
</feature>
<sequence length="1107" mass="122645">MRNLKLLGVDVEEHRHLDSSEIVEWFHHVEEETWICTVLRSGEICEEDEAVGWISGGVTASKVSYDGELLAICSGDQSLVLMRTSSWDLVTEVNLAANARGCAWRRDDAFLAVFLENGHVFVFNPDGVQEAVSEKALTEVVGCCSFSRPGGLIAAGIPSSGQVRFYERNCLRHLRSDFQSSAKQMSDLSFNATGSLLALLDEEPKRLLIYFFSNYRWYLKQDIGLPDTVQSLIWDAENALKIRAYTNVGESISFEFSWSTIVSSDETNTAAVVDGQSILLTHLRNQIIPPPMCSEDIVLERSISQVFFARGEGVLYALLSDGQLVDVQSKDQVASLSPGVFPRMPCISRAASRLVIVAGGKGADESLQVYETSPGAPAELIAEHPMDTGVADVVSSTSAKGFFFVATKGKRLFRVSPSGDMEAVPSSESADILSFATCEFQSSLSSSEYLLLLCGGGLLKVLDWQTGREGTISDECTSFDATSKFLVYSTRSNVIHTVYLEHQEHPKSFPSLEDILMSPGPKSEIVPGRPIDRGSKIVKALSDQMRVVLQAPRGNLECFVPRPMAVSQLQNKIRDRDYRGAFKLCREQRLDGDLIVAEDFDANKFVDEVGHPTRLSVFVSQLSLVALEKVGDALLAAMGRDNVKYVHTVVTTLMSFEPPRVGAALRAISQNTEGESEEAMMDYLLILSKNQEEVYAAALATYDLRLASLVVAHSQLDPKAHREELESLQALPELNRKFEIASRVGKFDEALQFLRVFETSDVVIKFACEHELYASAIPLFAGDSDSVKVVKEAYALSCMKKCLYAEAAGLYQSTGEFMKAAEAYLESGDYLMSMSSARLELSGEQLDSFLREVATRMESESKPRDAAYVLSECLAEREAAVDVLCSAGEWRHAFDISTRHKELGLIEGLVVPQMVLSHESRITELSELNIKLTERSRRLQVVRDLKSRRREREDDESSDVFPESDAGSMVSDFTFGSQTSQATDLTGPSLAIGSTSAKREKYAARKRAKAQKKRKRIVQGHPQEEEYLVEYLRNAIILEQSVADIVDLIMAFVFVGRMDEAGNLQRSLIEVLNTCGSFPEDVLEGKDHVHQRSWVLHMLIIEENSPQ</sequence>
<dbReference type="GO" id="GO:0002926">
    <property type="term" value="P:tRNA wobble base 5-methoxycarbonylmethyl-2-thiouridinylation"/>
    <property type="evidence" value="ECO:0007669"/>
    <property type="project" value="TreeGrafter"/>
</dbReference>
<evidence type="ECO:0000259" key="12">
    <source>
        <dbReference type="Pfam" id="PF23936"/>
    </source>
</evidence>
<dbReference type="GO" id="GO:0005634">
    <property type="term" value="C:nucleus"/>
    <property type="evidence" value="ECO:0007669"/>
    <property type="project" value="UniProtKB-SubCell"/>
</dbReference>
<comment type="similarity">
    <text evidence="2 6">Belongs to the ELP1/IKA1 family.</text>
</comment>
<reference evidence="13 14" key="1">
    <citation type="journal article" date="2023" name="Nat. Commun.">
        <title>Origin of minicircular mitochondrial genomes in red algae.</title>
        <authorList>
            <person name="Lee Y."/>
            <person name="Cho C.H."/>
            <person name="Lee Y.M."/>
            <person name="Park S.I."/>
            <person name="Yang J.H."/>
            <person name="West J.A."/>
            <person name="Bhattacharya D."/>
            <person name="Yoon H.S."/>
        </authorList>
    </citation>
    <scope>NUCLEOTIDE SEQUENCE [LARGE SCALE GENOMIC DNA]</scope>
    <source>
        <strain evidence="13 14">CCMP1338</strain>
        <tissue evidence="13">Whole cell</tissue>
    </source>
</reference>
<dbReference type="InterPro" id="IPR056169">
    <property type="entry name" value="HB_ELP1"/>
</dbReference>
<comment type="caution">
    <text evidence="13">The sequence shown here is derived from an EMBL/GenBank/DDBJ whole genome shotgun (WGS) entry which is preliminary data.</text>
</comment>
<evidence type="ECO:0000313" key="14">
    <source>
        <dbReference type="Proteomes" id="UP001157974"/>
    </source>
</evidence>
<dbReference type="PIRSF" id="PIRSF017233">
    <property type="entry name" value="IKAP"/>
    <property type="match status" value="1"/>
</dbReference>
<keyword evidence="14" id="KW-1185">Reference proteome</keyword>
<dbReference type="InterPro" id="IPR006849">
    <property type="entry name" value="Elp1"/>
</dbReference>
<dbReference type="EMBL" id="JAMWBK010000003">
    <property type="protein sequence ID" value="KAJ8906815.1"/>
    <property type="molecule type" value="Genomic_DNA"/>
</dbReference>
<dbReference type="Pfam" id="PF23878">
    <property type="entry name" value="TPR_ELP1"/>
    <property type="match status" value="1"/>
</dbReference>
<keyword evidence="4" id="KW-0819">tRNA processing</keyword>
<evidence type="ECO:0000259" key="9">
    <source>
        <dbReference type="Pfam" id="PF23797"/>
    </source>
</evidence>
<feature type="domain" description="ELP1 alpha-solenoid" evidence="11">
    <location>
        <begin position="627"/>
        <end position="720"/>
    </location>
</feature>
<evidence type="ECO:0000259" key="11">
    <source>
        <dbReference type="Pfam" id="PF23925"/>
    </source>
</evidence>
<evidence type="ECO:0000256" key="7">
    <source>
        <dbReference type="SAM" id="MobiDB-lite"/>
    </source>
</evidence>
<comment type="pathway">
    <text evidence="1">tRNA modification; 5-methoxycarbonylmethyl-2-thiouridine-tRNA biosynthesis.</text>
</comment>
<feature type="domain" description="ELP1 TPR" evidence="10">
    <location>
        <begin position="736"/>
        <end position="892"/>
    </location>
</feature>
<evidence type="ECO:0000313" key="13">
    <source>
        <dbReference type="EMBL" id="KAJ8906815.1"/>
    </source>
</evidence>
<dbReference type="GO" id="GO:0033588">
    <property type="term" value="C:elongator holoenzyme complex"/>
    <property type="evidence" value="ECO:0007669"/>
    <property type="project" value="InterPro"/>
</dbReference>
<dbReference type="SUPFAM" id="SSF82171">
    <property type="entry name" value="DPP6 N-terminal domain-like"/>
    <property type="match status" value="1"/>
</dbReference>
<comment type="function">
    <text evidence="6">Component of the elongator complex which is required for multiple tRNA modifications, including mcm5U (5-methoxycarbonylmethyl uridine), mcm5s2U (5-methoxycarbonylmethyl-2-thiouridine), and ncm5U (5-carbamoylmethyl uridine). The elongator complex catalyzes formation of carboxymethyluridine in the wobble base at position 34 in tRNAs.</text>
</comment>
<evidence type="ECO:0000256" key="2">
    <source>
        <dbReference type="ARBA" id="ARBA00006086"/>
    </source>
</evidence>
<gene>
    <name evidence="13" type="ORF">NDN08_003301</name>
</gene>
<dbReference type="GO" id="GO:0000049">
    <property type="term" value="F:tRNA binding"/>
    <property type="evidence" value="ECO:0007669"/>
    <property type="project" value="TreeGrafter"/>
</dbReference>
<evidence type="ECO:0000259" key="10">
    <source>
        <dbReference type="Pfam" id="PF23878"/>
    </source>
</evidence>
<dbReference type="Pfam" id="PF04762">
    <property type="entry name" value="Beta-prop_ELP1_1st"/>
    <property type="match status" value="2"/>
</dbReference>
<dbReference type="Proteomes" id="UP001157974">
    <property type="component" value="Unassembled WGS sequence"/>
</dbReference>
<dbReference type="InterPro" id="IPR056165">
    <property type="entry name" value="Beta-prop_ELP1_2nd"/>
</dbReference>
<organism evidence="13 14">
    <name type="scientific">Rhodosorus marinus</name>
    <dbReference type="NCBI Taxonomy" id="101924"/>
    <lineage>
        <taxon>Eukaryota</taxon>
        <taxon>Rhodophyta</taxon>
        <taxon>Stylonematophyceae</taxon>
        <taxon>Stylonematales</taxon>
        <taxon>Stylonemataceae</taxon>
        <taxon>Rhodosorus</taxon>
    </lineage>
</organism>
<proteinExistence type="inferred from homology"/>
<dbReference type="InterPro" id="IPR015943">
    <property type="entry name" value="WD40/YVTN_repeat-like_dom_sf"/>
</dbReference>
<evidence type="ECO:0000256" key="3">
    <source>
        <dbReference type="ARBA" id="ARBA00022490"/>
    </source>
</evidence>
<evidence type="ECO:0000259" key="8">
    <source>
        <dbReference type="Pfam" id="PF04762"/>
    </source>
</evidence>
<dbReference type="Pfam" id="PF23925">
    <property type="entry name" value="A-sol_ELP1"/>
    <property type="match status" value="1"/>
</dbReference>
<dbReference type="Gene3D" id="1.25.40.470">
    <property type="match status" value="1"/>
</dbReference>
<protein>
    <recommendedName>
        <fullName evidence="5 6">Elongator complex protein 1</fullName>
    </recommendedName>
</protein>
<dbReference type="Pfam" id="PF23936">
    <property type="entry name" value="HB_ELP1"/>
    <property type="match status" value="1"/>
</dbReference>
<evidence type="ECO:0000256" key="4">
    <source>
        <dbReference type="ARBA" id="ARBA00022694"/>
    </source>
</evidence>
<evidence type="ECO:0000256" key="5">
    <source>
        <dbReference type="ARBA" id="ARBA00029535"/>
    </source>
</evidence>
<accession>A0AAV8UW44</accession>
<dbReference type="Pfam" id="PF23797">
    <property type="entry name" value="Beta-prop_ELP1_2nd"/>
    <property type="match status" value="1"/>
</dbReference>
<name>A0AAV8UW44_9RHOD</name>
<dbReference type="InterPro" id="IPR056164">
    <property type="entry name" value="Beta-prop_ELP1_1st"/>
</dbReference>
<dbReference type="PANTHER" id="PTHR12747:SF0">
    <property type="entry name" value="ELONGATOR COMPLEX PROTEIN 1"/>
    <property type="match status" value="1"/>
</dbReference>